<feature type="domain" description="Gamma-glutamylcyclotransferase AIG2-like" evidence="5">
    <location>
        <begin position="9"/>
        <end position="136"/>
    </location>
</feature>
<sequence length="167" mass="19104">MAKDRITPIFFYGPLCALPLLSWVLTGSTDNAQAVALRVTRARVTGYARFAIHKRAYPAAVKRAGDPGAFIDGIIMRPQSREEWQRLDDFEGDMYAPTRVVEKRLDFDDQPTEETAEANMYVWEGGMDVLSSEPWELSRFVKKRLRDWLELFEGLERVSNAMKALDV</sequence>
<dbReference type="AlphaFoldDB" id="A0A167QD91"/>
<feature type="chain" id="PRO_5007891504" description="Putative gamma-glutamylcyclotransferase" evidence="4">
    <location>
        <begin position="35"/>
        <end position="167"/>
    </location>
</feature>
<dbReference type="PANTHER" id="PTHR31544">
    <property type="entry name" value="AIG2-LIKE PROTEIN D"/>
    <property type="match status" value="1"/>
</dbReference>
<dbReference type="Gene3D" id="3.10.490.10">
    <property type="entry name" value="Gamma-glutamyl cyclotransferase-like"/>
    <property type="match status" value="1"/>
</dbReference>
<dbReference type="InterPro" id="IPR045038">
    <property type="entry name" value="AIG2-like"/>
</dbReference>
<gene>
    <name evidence="6" type="ORF">SPI_07192</name>
</gene>
<dbReference type="GO" id="GO:0016740">
    <property type="term" value="F:transferase activity"/>
    <property type="evidence" value="ECO:0007669"/>
    <property type="project" value="UniProtKB-KW"/>
</dbReference>
<proteinExistence type="inferred from homology"/>
<reference evidence="6 7" key="1">
    <citation type="journal article" date="2016" name="Genome Biol. Evol.">
        <title>Divergent and convergent evolution of fungal pathogenicity.</title>
        <authorList>
            <person name="Shang Y."/>
            <person name="Xiao G."/>
            <person name="Zheng P."/>
            <person name="Cen K."/>
            <person name="Zhan S."/>
            <person name="Wang C."/>
        </authorList>
    </citation>
    <scope>NUCLEOTIDE SEQUENCE [LARGE SCALE GENOMIC DNA]</scope>
    <source>
        <strain evidence="6 7">RCEF 264</strain>
    </source>
</reference>
<evidence type="ECO:0000259" key="5">
    <source>
        <dbReference type="Pfam" id="PF06094"/>
    </source>
</evidence>
<keyword evidence="2" id="KW-0808">Transferase</keyword>
<dbReference type="EMBL" id="AZHD01000014">
    <property type="protein sequence ID" value="OAA57533.1"/>
    <property type="molecule type" value="Genomic_DNA"/>
</dbReference>
<evidence type="ECO:0000256" key="4">
    <source>
        <dbReference type="SAM" id="SignalP"/>
    </source>
</evidence>
<evidence type="ECO:0000313" key="7">
    <source>
        <dbReference type="Proteomes" id="UP000076874"/>
    </source>
</evidence>
<keyword evidence="7" id="KW-1185">Reference proteome</keyword>
<comment type="similarity">
    <text evidence="1">Belongs to the gamma-glutamylcyclotransferase family.</text>
</comment>
<evidence type="ECO:0000256" key="3">
    <source>
        <dbReference type="ARBA" id="ARBA00030602"/>
    </source>
</evidence>
<protein>
    <recommendedName>
        <fullName evidence="3">Putative gamma-glutamylcyclotransferase</fullName>
    </recommendedName>
</protein>
<keyword evidence="4" id="KW-0732">Signal</keyword>
<dbReference type="InterPro" id="IPR036568">
    <property type="entry name" value="GGCT-like_sf"/>
</dbReference>
<dbReference type="Proteomes" id="UP000076874">
    <property type="component" value="Unassembled WGS sequence"/>
</dbReference>
<evidence type="ECO:0000313" key="6">
    <source>
        <dbReference type="EMBL" id="OAA57533.1"/>
    </source>
</evidence>
<dbReference type="CDD" id="cd06661">
    <property type="entry name" value="GGCT_like"/>
    <property type="match status" value="1"/>
</dbReference>
<dbReference type="InterPro" id="IPR013024">
    <property type="entry name" value="GGCT-like"/>
</dbReference>
<name>A0A167QD91_9HYPO</name>
<comment type="caution">
    <text evidence="6">The sequence shown here is derived from an EMBL/GenBank/DDBJ whole genome shotgun (WGS) entry which is preliminary data.</text>
</comment>
<dbReference type="Pfam" id="PF06094">
    <property type="entry name" value="GGACT"/>
    <property type="match status" value="1"/>
</dbReference>
<accession>A0A167QD91</accession>
<dbReference type="InterPro" id="IPR009288">
    <property type="entry name" value="AIG2-like_dom"/>
</dbReference>
<dbReference type="SUPFAM" id="SSF110857">
    <property type="entry name" value="Gamma-glutamyl cyclotransferase-like"/>
    <property type="match status" value="1"/>
</dbReference>
<dbReference type="PANTHER" id="PTHR31544:SF2">
    <property type="entry name" value="AIG2-LIKE PROTEIN D"/>
    <property type="match status" value="1"/>
</dbReference>
<organism evidence="6 7">
    <name type="scientific">Niveomyces insectorum RCEF 264</name>
    <dbReference type="NCBI Taxonomy" id="1081102"/>
    <lineage>
        <taxon>Eukaryota</taxon>
        <taxon>Fungi</taxon>
        <taxon>Dikarya</taxon>
        <taxon>Ascomycota</taxon>
        <taxon>Pezizomycotina</taxon>
        <taxon>Sordariomycetes</taxon>
        <taxon>Hypocreomycetidae</taxon>
        <taxon>Hypocreales</taxon>
        <taxon>Cordycipitaceae</taxon>
        <taxon>Niveomyces</taxon>
    </lineage>
</organism>
<evidence type="ECO:0000256" key="1">
    <source>
        <dbReference type="ARBA" id="ARBA00008861"/>
    </source>
</evidence>
<dbReference type="OrthoDB" id="1044435at2759"/>
<evidence type="ECO:0000256" key="2">
    <source>
        <dbReference type="ARBA" id="ARBA00022679"/>
    </source>
</evidence>
<feature type="signal peptide" evidence="4">
    <location>
        <begin position="1"/>
        <end position="34"/>
    </location>
</feature>